<evidence type="ECO:0000313" key="3">
    <source>
        <dbReference type="Proteomes" id="UP000233551"/>
    </source>
</evidence>
<dbReference type="Proteomes" id="UP000233551">
    <property type="component" value="Unassembled WGS sequence"/>
</dbReference>
<accession>A0A2I0KVU2</accession>
<dbReference type="AlphaFoldDB" id="A0A2I0KVU2"/>
<keyword evidence="3" id="KW-1185">Reference proteome</keyword>
<dbReference type="EMBL" id="PGOL01000319">
    <property type="protein sequence ID" value="PKI72585.1"/>
    <property type="molecule type" value="Genomic_DNA"/>
</dbReference>
<feature type="compositionally biased region" description="Low complexity" evidence="1">
    <location>
        <begin position="31"/>
        <end position="42"/>
    </location>
</feature>
<proteinExistence type="predicted"/>
<evidence type="ECO:0000313" key="2">
    <source>
        <dbReference type="EMBL" id="PKI72585.1"/>
    </source>
</evidence>
<sequence>MTWHVLIGPIWFGSGCWVPSIIGSVRVWVSSSSPNSLPSSKPYRGYSPPRNAESPLQTADHGQIFLVFVFSSLSDSTDIISPNSDEP</sequence>
<name>A0A2I0KVU2_PUNGR</name>
<evidence type="ECO:0000256" key="1">
    <source>
        <dbReference type="SAM" id="MobiDB-lite"/>
    </source>
</evidence>
<organism evidence="2 3">
    <name type="scientific">Punica granatum</name>
    <name type="common">Pomegranate</name>
    <dbReference type="NCBI Taxonomy" id="22663"/>
    <lineage>
        <taxon>Eukaryota</taxon>
        <taxon>Viridiplantae</taxon>
        <taxon>Streptophyta</taxon>
        <taxon>Embryophyta</taxon>
        <taxon>Tracheophyta</taxon>
        <taxon>Spermatophyta</taxon>
        <taxon>Magnoliopsida</taxon>
        <taxon>eudicotyledons</taxon>
        <taxon>Gunneridae</taxon>
        <taxon>Pentapetalae</taxon>
        <taxon>rosids</taxon>
        <taxon>malvids</taxon>
        <taxon>Myrtales</taxon>
        <taxon>Lythraceae</taxon>
        <taxon>Punica</taxon>
    </lineage>
</organism>
<feature type="region of interest" description="Disordered" evidence="1">
    <location>
        <begin position="31"/>
        <end position="56"/>
    </location>
</feature>
<gene>
    <name evidence="2" type="ORF">CRG98_006962</name>
</gene>
<protein>
    <submittedName>
        <fullName evidence="2">Uncharacterized protein</fullName>
    </submittedName>
</protein>
<comment type="caution">
    <text evidence="2">The sequence shown here is derived from an EMBL/GenBank/DDBJ whole genome shotgun (WGS) entry which is preliminary data.</text>
</comment>
<reference evidence="2 3" key="1">
    <citation type="submission" date="2017-11" db="EMBL/GenBank/DDBJ databases">
        <title>De-novo sequencing of pomegranate (Punica granatum L.) genome.</title>
        <authorList>
            <person name="Akparov Z."/>
            <person name="Amiraslanov A."/>
            <person name="Hajiyeva S."/>
            <person name="Abbasov M."/>
            <person name="Kaur K."/>
            <person name="Hamwieh A."/>
            <person name="Solovyev V."/>
            <person name="Salamov A."/>
            <person name="Braich B."/>
            <person name="Kosarev P."/>
            <person name="Mahmoud A."/>
            <person name="Hajiyev E."/>
            <person name="Babayeva S."/>
            <person name="Izzatullayeva V."/>
            <person name="Mammadov A."/>
            <person name="Mammadov A."/>
            <person name="Sharifova S."/>
            <person name="Ojaghi J."/>
            <person name="Eynullazada K."/>
            <person name="Bayramov B."/>
            <person name="Abdulazimova A."/>
            <person name="Shahmuradov I."/>
        </authorList>
    </citation>
    <scope>NUCLEOTIDE SEQUENCE [LARGE SCALE GENOMIC DNA]</scope>
    <source>
        <strain evidence="3">cv. AG2017</strain>
        <tissue evidence="2">Leaf</tissue>
    </source>
</reference>